<dbReference type="RefSeq" id="WP_413259830.1">
    <property type="nucleotide sequence ID" value="NZ_JBHFNS010000087.1"/>
</dbReference>
<evidence type="ECO:0000313" key="5">
    <source>
        <dbReference type="EMBL" id="MFB2938349.1"/>
    </source>
</evidence>
<comment type="caution">
    <text evidence="5">The sequence shown here is derived from an EMBL/GenBank/DDBJ whole genome shotgun (WGS) entry which is preliminary data.</text>
</comment>
<proteinExistence type="predicted"/>
<dbReference type="SUPFAM" id="SSF54171">
    <property type="entry name" value="DNA-binding domain"/>
    <property type="match status" value="1"/>
</dbReference>
<evidence type="ECO:0000313" key="6">
    <source>
        <dbReference type="Proteomes" id="UP001576776"/>
    </source>
</evidence>
<evidence type="ECO:0000256" key="2">
    <source>
        <dbReference type="ARBA" id="ARBA00023125"/>
    </source>
</evidence>
<name>A0ABV4YHP8_9CYAN</name>
<dbReference type="PROSITE" id="PS51032">
    <property type="entry name" value="AP2_ERF"/>
    <property type="match status" value="1"/>
</dbReference>
<sequence>MAHRRGDIKRTRPILQDGECSKCHLIFEKLSDQFLVSHYKQDGSPTYNHICKECRKERRKKAYQKNRDKELATMREWHKNNRKAVNKRHREYRVKNPHIFNAKTGRRRLSVTAATNIYELNSIKAFYSHAQDMTKVTGVKYVVDHIDPVNHHLVCGLNYPANLRVIPEEENGLKSNKFKPYGFSRELGYYAIAVDDQELSVMLDNWLKYEETQTDLQNKKLAQAKTVKKLKNEIKRTNREPKKKARKADAKNKYKGVNEYSKGGYKARMQVKNKEVCFGYFQDELTAAKAYNIGSRLLLGDGVYQNDLPDENLPLDTLEKIANKVNKAKVKLGLIDHSLTA</sequence>
<evidence type="ECO:0000256" key="1">
    <source>
        <dbReference type="ARBA" id="ARBA00023015"/>
    </source>
</evidence>
<evidence type="ECO:0000259" key="4">
    <source>
        <dbReference type="PROSITE" id="PS51032"/>
    </source>
</evidence>
<dbReference type="Gene3D" id="3.30.730.10">
    <property type="entry name" value="AP2/ERF domain"/>
    <property type="match status" value="1"/>
</dbReference>
<dbReference type="InterPro" id="IPR036955">
    <property type="entry name" value="AP2/ERF_dom_sf"/>
</dbReference>
<feature type="domain" description="AP2/ERF" evidence="4">
    <location>
        <begin position="253"/>
        <end position="314"/>
    </location>
</feature>
<evidence type="ECO:0000256" key="3">
    <source>
        <dbReference type="ARBA" id="ARBA00023163"/>
    </source>
</evidence>
<dbReference type="InterPro" id="IPR001471">
    <property type="entry name" value="AP2/ERF_dom"/>
</dbReference>
<keyword evidence="1" id="KW-0805">Transcription regulation</keyword>
<keyword evidence="2" id="KW-0238">DNA-binding</keyword>
<keyword evidence="3" id="KW-0804">Transcription</keyword>
<gene>
    <name evidence="5" type="ORF">ACE1B6_24140</name>
</gene>
<reference evidence="5 6" key="1">
    <citation type="submission" date="2024-09" db="EMBL/GenBank/DDBJ databases">
        <title>Floridaenema gen nov. (Aerosakkonemataceae, Aerosakkonematales ord. nov., Cyanobacteria) from benthic tropical and subtropical fresh waters, with the description of four new species.</title>
        <authorList>
            <person name="Moretto J.A."/>
            <person name="Berthold D.E."/>
            <person name="Lefler F.W."/>
            <person name="Huang I.-S."/>
            <person name="Laughinghouse H. IV."/>
        </authorList>
    </citation>
    <scope>NUCLEOTIDE SEQUENCE [LARGE SCALE GENOMIC DNA]</scope>
    <source>
        <strain evidence="5 6">BLCC-F154</strain>
    </source>
</reference>
<dbReference type="Proteomes" id="UP001576776">
    <property type="component" value="Unassembled WGS sequence"/>
</dbReference>
<dbReference type="InterPro" id="IPR016177">
    <property type="entry name" value="DNA-bd_dom_sf"/>
</dbReference>
<accession>A0ABV4YHP8</accession>
<organism evidence="5 6">
    <name type="scientific">Floridaenema fluviatile BLCC-F154</name>
    <dbReference type="NCBI Taxonomy" id="3153640"/>
    <lineage>
        <taxon>Bacteria</taxon>
        <taxon>Bacillati</taxon>
        <taxon>Cyanobacteriota</taxon>
        <taxon>Cyanophyceae</taxon>
        <taxon>Oscillatoriophycideae</taxon>
        <taxon>Aerosakkonematales</taxon>
        <taxon>Aerosakkonemataceae</taxon>
        <taxon>Floridanema</taxon>
        <taxon>Floridanema fluviatile</taxon>
    </lineage>
</organism>
<keyword evidence="6" id="KW-1185">Reference proteome</keyword>
<protein>
    <recommendedName>
        <fullName evidence="4">AP2/ERF domain-containing protein</fullName>
    </recommendedName>
</protein>
<dbReference type="EMBL" id="JBHFNS010000087">
    <property type="protein sequence ID" value="MFB2938349.1"/>
    <property type="molecule type" value="Genomic_DNA"/>
</dbReference>